<evidence type="ECO:0000313" key="1">
    <source>
        <dbReference type="EMBL" id="KAK4324307.1"/>
    </source>
</evidence>
<dbReference type="EMBL" id="JAWZYT010000372">
    <property type="protein sequence ID" value="KAK4324307.1"/>
    <property type="molecule type" value="Genomic_DNA"/>
</dbReference>
<proteinExistence type="predicted"/>
<dbReference type="Proteomes" id="UP001292094">
    <property type="component" value="Unassembled WGS sequence"/>
</dbReference>
<keyword evidence="2" id="KW-1185">Reference proteome</keyword>
<accession>A0AAE1QFF9</accession>
<protein>
    <submittedName>
        <fullName evidence="1">Uncharacterized protein</fullName>
    </submittedName>
</protein>
<gene>
    <name evidence="1" type="ORF">Pmani_005054</name>
</gene>
<dbReference type="AlphaFoldDB" id="A0AAE1QFF9"/>
<organism evidence="1 2">
    <name type="scientific">Petrolisthes manimaculis</name>
    <dbReference type="NCBI Taxonomy" id="1843537"/>
    <lineage>
        <taxon>Eukaryota</taxon>
        <taxon>Metazoa</taxon>
        <taxon>Ecdysozoa</taxon>
        <taxon>Arthropoda</taxon>
        <taxon>Crustacea</taxon>
        <taxon>Multicrustacea</taxon>
        <taxon>Malacostraca</taxon>
        <taxon>Eumalacostraca</taxon>
        <taxon>Eucarida</taxon>
        <taxon>Decapoda</taxon>
        <taxon>Pleocyemata</taxon>
        <taxon>Anomura</taxon>
        <taxon>Galatheoidea</taxon>
        <taxon>Porcellanidae</taxon>
        <taxon>Petrolisthes</taxon>
    </lineage>
</organism>
<comment type="caution">
    <text evidence="1">The sequence shown here is derived from an EMBL/GenBank/DDBJ whole genome shotgun (WGS) entry which is preliminary data.</text>
</comment>
<sequence length="114" mass="12613">MDAFTRFTRCSVQFGSKDGMSRGDDQEECCVYCIANTPTPQTSTQSPEKENKDNTSFIISHIFNKNKDAETAKEAISALQQSINMATQPFIKLALLVMVCLLTYCCHTTSATEA</sequence>
<evidence type="ECO:0000313" key="2">
    <source>
        <dbReference type="Proteomes" id="UP001292094"/>
    </source>
</evidence>
<reference evidence="1" key="1">
    <citation type="submission" date="2023-11" db="EMBL/GenBank/DDBJ databases">
        <title>Genome assemblies of two species of porcelain crab, Petrolisthes cinctipes and Petrolisthes manimaculis (Anomura: Porcellanidae).</title>
        <authorList>
            <person name="Angst P."/>
        </authorList>
    </citation>
    <scope>NUCLEOTIDE SEQUENCE</scope>
    <source>
        <strain evidence="1">PB745_02</strain>
        <tissue evidence="1">Gill</tissue>
    </source>
</reference>
<name>A0AAE1QFF9_9EUCA</name>